<accession>Q23DJ4</accession>
<evidence type="ECO:0000256" key="1">
    <source>
        <dbReference type="ARBA" id="ARBA00025733"/>
    </source>
</evidence>
<dbReference type="GO" id="GO:0006457">
    <property type="term" value="P:protein folding"/>
    <property type="evidence" value="ECO:0007669"/>
    <property type="project" value="TreeGrafter"/>
</dbReference>
<dbReference type="PANTHER" id="PTHR22932:SF1">
    <property type="entry name" value="CO-CHAPERONE PROTEIN DAF-41"/>
    <property type="match status" value="1"/>
</dbReference>
<dbReference type="EMBL" id="GG662712">
    <property type="protein sequence ID" value="EAR94413.2"/>
    <property type="molecule type" value="Genomic_DNA"/>
</dbReference>
<name>Q23DJ4_TETTS</name>
<dbReference type="GO" id="GO:0051087">
    <property type="term" value="F:protein-folding chaperone binding"/>
    <property type="evidence" value="ECO:0007669"/>
    <property type="project" value="TreeGrafter"/>
</dbReference>
<dbReference type="InterPro" id="IPR008978">
    <property type="entry name" value="HSP20-like_chaperone"/>
</dbReference>
<dbReference type="HOGENOM" id="CLU_078883_0_1_1"/>
<dbReference type="CDD" id="cd06465">
    <property type="entry name" value="p23_hB-ind1_like"/>
    <property type="match status" value="1"/>
</dbReference>
<sequence>MAQLATPFSWAQRRDRIFISINLRDITEEKIDLQPTSLSFDCTSDKKQYHGVVNFYDEIDVESSKKTILGFGARIVLFKKNTEAPYWPRLTKEGGKHNNITFDWERYIDSDEEGEDGDKGLGQDWDPSQMQHFGGPGGEEDSDDDEEGAGQNVNDLDDEEEIDAKKEEDNADQNDEKKE</sequence>
<dbReference type="Proteomes" id="UP000009168">
    <property type="component" value="Unassembled WGS sequence"/>
</dbReference>
<dbReference type="InterPro" id="IPR007052">
    <property type="entry name" value="CS_dom"/>
</dbReference>
<evidence type="ECO:0000259" key="3">
    <source>
        <dbReference type="PROSITE" id="PS51203"/>
    </source>
</evidence>
<dbReference type="GO" id="GO:0005829">
    <property type="term" value="C:cytosol"/>
    <property type="evidence" value="ECO:0007669"/>
    <property type="project" value="TreeGrafter"/>
</dbReference>
<dbReference type="OMA" id="QEEPNAG"/>
<keyword evidence="5" id="KW-1185">Reference proteome</keyword>
<dbReference type="Pfam" id="PF04969">
    <property type="entry name" value="CS"/>
    <property type="match status" value="1"/>
</dbReference>
<gene>
    <name evidence="4" type="ORF">TTHERM_00046970</name>
</gene>
<feature type="region of interest" description="Disordered" evidence="2">
    <location>
        <begin position="110"/>
        <end position="179"/>
    </location>
</feature>
<dbReference type="GO" id="GO:0051131">
    <property type="term" value="P:chaperone-mediated protein complex assembly"/>
    <property type="evidence" value="ECO:0007669"/>
    <property type="project" value="TreeGrafter"/>
</dbReference>
<dbReference type="GO" id="GO:0005634">
    <property type="term" value="C:nucleus"/>
    <property type="evidence" value="ECO:0007669"/>
    <property type="project" value="TreeGrafter"/>
</dbReference>
<dbReference type="STRING" id="312017.Q23DJ4"/>
<feature type="compositionally biased region" description="Acidic residues" evidence="2">
    <location>
        <begin position="138"/>
        <end position="148"/>
    </location>
</feature>
<dbReference type="AlphaFoldDB" id="Q23DJ4"/>
<dbReference type="Gene3D" id="2.60.40.790">
    <property type="match status" value="1"/>
</dbReference>
<dbReference type="InterPro" id="IPR045250">
    <property type="entry name" value="p23-like"/>
</dbReference>
<dbReference type="InParanoid" id="Q23DJ4"/>
<proteinExistence type="inferred from homology"/>
<feature type="domain" description="CS" evidence="3">
    <location>
        <begin position="3"/>
        <end position="91"/>
    </location>
</feature>
<dbReference type="PANTHER" id="PTHR22932">
    <property type="entry name" value="TELOMERASE-BINDING PROTEIN P23 HSP90 CO-CHAPERONE"/>
    <property type="match status" value="1"/>
</dbReference>
<dbReference type="eggNOG" id="KOG3158">
    <property type="taxonomic scope" value="Eukaryota"/>
</dbReference>
<reference evidence="5" key="1">
    <citation type="journal article" date="2006" name="PLoS Biol.">
        <title>Macronuclear genome sequence of the ciliate Tetrahymena thermophila, a model eukaryote.</title>
        <authorList>
            <person name="Eisen J.A."/>
            <person name="Coyne R.S."/>
            <person name="Wu M."/>
            <person name="Wu D."/>
            <person name="Thiagarajan M."/>
            <person name="Wortman J.R."/>
            <person name="Badger J.H."/>
            <person name="Ren Q."/>
            <person name="Amedeo P."/>
            <person name="Jones K.M."/>
            <person name="Tallon L.J."/>
            <person name="Delcher A.L."/>
            <person name="Salzberg S.L."/>
            <person name="Silva J.C."/>
            <person name="Haas B.J."/>
            <person name="Majoros W.H."/>
            <person name="Farzad M."/>
            <person name="Carlton J.M."/>
            <person name="Smith R.K. Jr."/>
            <person name="Garg J."/>
            <person name="Pearlman R.E."/>
            <person name="Karrer K.M."/>
            <person name="Sun L."/>
            <person name="Manning G."/>
            <person name="Elde N.C."/>
            <person name="Turkewitz A.P."/>
            <person name="Asai D.J."/>
            <person name="Wilkes D.E."/>
            <person name="Wang Y."/>
            <person name="Cai H."/>
            <person name="Collins K."/>
            <person name="Stewart B.A."/>
            <person name="Lee S.R."/>
            <person name="Wilamowska K."/>
            <person name="Weinberg Z."/>
            <person name="Ruzzo W.L."/>
            <person name="Wloga D."/>
            <person name="Gaertig J."/>
            <person name="Frankel J."/>
            <person name="Tsao C.-C."/>
            <person name="Gorovsky M.A."/>
            <person name="Keeling P.J."/>
            <person name="Waller R.F."/>
            <person name="Patron N.J."/>
            <person name="Cherry J.M."/>
            <person name="Stover N.A."/>
            <person name="Krieger C.J."/>
            <person name="del Toro C."/>
            <person name="Ryder H.F."/>
            <person name="Williamson S.C."/>
            <person name="Barbeau R.A."/>
            <person name="Hamilton E.P."/>
            <person name="Orias E."/>
        </authorList>
    </citation>
    <scope>NUCLEOTIDE SEQUENCE [LARGE SCALE GENOMIC DNA]</scope>
    <source>
        <strain evidence="5">SB210</strain>
    </source>
</reference>
<dbReference type="RefSeq" id="XP_001014692.2">
    <property type="nucleotide sequence ID" value="XM_001014692.3"/>
</dbReference>
<dbReference type="PROSITE" id="PS51203">
    <property type="entry name" value="CS"/>
    <property type="match status" value="1"/>
</dbReference>
<dbReference type="KEGG" id="tet:TTHERM_00046970"/>
<dbReference type="GeneID" id="7844984"/>
<comment type="similarity">
    <text evidence="1">Belongs to the p23/wos2 family.</text>
</comment>
<feature type="compositionally biased region" description="Basic and acidic residues" evidence="2">
    <location>
        <begin position="163"/>
        <end position="179"/>
    </location>
</feature>
<evidence type="ECO:0000313" key="5">
    <source>
        <dbReference type="Proteomes" id="UP000009168"/>
    </source>
</evidence>
<dbReference type="GO" id="GO:0051879">
    <property type="term" value="F:Hsp90 protein binding"/>
    <property type="evidence" value="ECO:0007669"/>
    <property type="project" value="InterPro"/>
</dbReference>
<dbReference type="SUPFAM" id="SSF49764">
    <property type="entry name" value="HSP20-like chaperones"/>
    <property type="match status" value="1"/>
</dbReference>
<organism evidence="4 5">
    <name type="scientific">Tetrahymena thermophila (strain SB210)</name>
    <dbReference type="NCBI Taxonomy" id="312017"/>
    <lineage>
        <taxon>Eukaryota</taxon>
        <taxon>Sar</taxon>
        <taxon>Alveolata</taxon>
        <taxon>Ciliophora</taxon>
        <taxon>Intramacronucleata</taxon>
        <taxon>Oligohymenophorea</taxon>
        <taxon>Hymenostomatida</taxon>
        <taxon>Tetrahymenina</taxon>
        <taxon>Tetrahymenidae</taxon>
        <taxon>Tetrahymena</taxon>
    </lineage>
</organism>
<protein>
    <submittedName>
        <fullName evidence="4">CS domain protein</fullName>
    </submittedName>
</protein>
<dbReference type="OrthoDB" id="1564555at2759"/>
<evidence type="ECO:0000256" key="2">
    <source>
        <dbReference type="SAM" id="MobiDB-lite"/>
    </source>
</evidence>
<evidence type="ECO:0000313" key="4">
    <source>
        <dbReference type="EMBL" id="EAR94413.2"/>
    </source>
</evidence>